<dbReference type="Gene3D" id="1.10.260.40">
    <property type="entry name" value="lambda repressor-like DNA-binding domains"/>
    <property type="match status" value="1"/>
</dbReference>
<proteinExistence type="predicted"/>
<evidence type="ECO:0000259" key="8">
    <source>
        <dbReference type="PROSITE" id="PS50943"/>
    </source>
</evidence>
<dbReference type="PROSITE" id="PS50943">
    <property type="entry name" value="HTH_CROC1"/>
    <property type="match status" value="1"/>
</dbReference>
<feature type="region of interest" description="Disordered" evidence="6">
    <location>
        <begin position="1"/>
        <end position="22"/>
    </location>
</feature>
<dbReference type="EC" id="2.7.13.3" evidence="2"/>
<dbReference type="Gene3D" id="2.10.70.100">
    <property type="match status" value="1"/>
</dbReference>
<dbReference type="SUPFAM" id="SSF55785">
    <property type="entry name" value="PYP-like sensor domain (PAS domain)"/>
    <property type="match status" value="2"/>
</dbReference>
<dbReference type="PANTHER" id="PTHR43304">
    <property type="entry name" value="PHYTOCHROME-LIKE PROTEIN CPH1"/>
    <property type="match status" value="1"/>
</dbReference>
<evidence type="ECO:0000256" key="1">
    <source>
        <dbReference type="ARBA" id="ARBA00000085"/>
    </source>
</evidence>
<dbReference type="InterPro" id="IPR035965">
    <property type="entry name" value="PAS-like_dom_sf"/>
</dbReference>
<evidence type="ECO:0000256" key="6">
    <source>
        <dbReference type="SAM" id="MobiDB-lite"/>
    </source>
</evidence>
<evidence type="ECO:0000313" key="9">
    <source>
        <dbReference type="EMBL" id="PYB71978.1"/>
    </source>
</evidence>
<dbReference type="PANTHER" id="PTHR43304:SF1">
    <property type="entry name" value="PAC DOMAIN-CONTAINING PROTEIN"/>
    <property type="match status" value="1"/>
</dbReference>
<organism evidence="9 10">
    <name type="scientific">Rhizobium wuzhouense</name>
    <dbReference type="NCBI Taxonomy" id="1986026"/>
    <lineage>
        <taxon>Bacteria</taxon>
        <taxon>Pseudomonadati</taxon>
        <taxon>Pseudomonadota</taxon>
        <taxon>Alphaproteobacteria</taxon>
        <taxon>Hyphomicrobiales</taxon>
        <taxon>Rhizobiaceae</taxon>
        <taxon>Rhizobium/Agrobacterium group</taxon>
        <taxon>Rhizobium</taxon>
    </lineage>
</organism>
<evidence type="ECO:0000256" key="3">
    <source>
        <dbReference type="ARBA" id="ARBA00022553"/>
    </source>
</evidence>
<evidence type="ECO:0000259" key="7">
    <source>
        <dbReference type="PROSITE" id="PS50113"/>
    </source>
</evidence>
<feature type="compositionally biased region" description="Polar residues" evidence="6">
    <location>
        <begin position="1"/>
        <end position="10"/>
    </location>
</feature>
<dbReference type="InterPro" id="IPR001387">
    <property type="entry name" value="Cro/C1-type_HTH"/>
</dbReference>
<feature type="domain" description="PAC" evidence="7">
    <location>
        <begin position="105"/>
        <end position="157"/>
    </location>
</feature>
<dbReference type="SMART" id="SM00086">
    <property type="entry name" value="PAC"/>
    <property type="match status" value="2"/>
</dbReference>
<protein>
    <recommendedName>
        <fullName evidence="2">histidine kinase</fullName>
        <ecNumber evidence="2">2.7.13.3</ecNumber>
    </recommendedName>
</protein>
<keyword evidence="5 9" id="KW-0418">Kinase</keyword>
<dbReference type="EMBL" id="QJRY01000006">
    <property type="protein sequence ID" value="PYB71978.1"/>
    <property type="molecule type" value="Genomic_DNA"/>
</dbReference>
<evidence type="ECO:0000256" key="4">
    <source>
        <dbReference type="ARBA" id="ARBA00022679"/>
    </source>
</evidence>
<dbReference type="Gene3D" id="3.30.450.20">
    <property type="entry name" value="PAS domain"/>
    <property type="match status" value="2"/>
</dbReference>
<dbReference type="Pfam" id="PF08447">
    <property type="entry name" value="PAS_3"/>
    <property type="match status" value="2"/>
</dbReference>
<evidence type="ECO:0000313" key="10">
    <source>
        <dbReference type="Proteomes" id="UP000247536"/>
    </source>
</evidence>
<dbReference type="InterPro" id="IPR000014">
    <property type="entry name" value="PAS"/>
</dbReference>
<feature type="domain" description="HTH cro/C1-type" evidence="8">
    <location>
        <begin position="292"/>
        <end position="321"/>
    </location>
</feature>
<keyword evidence="3" id="KW-0597">Phosphoprotein</keyword>
<evidence type="ECO:0000256" key="2">
    <source>
        <dbReference type="ARBA" id="ARBA00012438"/>
    </source>
</evidence>
<dbReference type="CDD" id="cd00130">
    <property type="entry name" value="PAS"/>
    <property type="match status" value="1"/>
</dbReference>
<sequence>MLSQFASETGITRDGGQPDNWNTTTLARDAVVTHYLKLAEDRGTVGFWSCDTVTGACCPSSGLLRLLGLEPTAHFRIAEFGDFAHPEDRSQAENIWLMIRSGIPVERRFRIVRADRTVRWIDFRSEVVLDDNQQPSRAVGIVIDMTAQHESRETIEDTLGRYRALVNSLATMEWRATADGVPIYSQGWTALTGQLEIHVARGAWMDVIHPEDRERVAAAWGQAVRTLSPYMVNLRLLRANGDYEWFHSRAVPIIKKGGRSHEWLGIIMLHDDLTNHGLPTQNDWHDLTPMQIRAARAMLQWTLGDLSALSGISVSSIRRIEAEGERSTRPASINAIRKAFEDHGLSFGDGNRVCFQNADSRI</sequence>
<dbReference type="GO" id="GO:0016301">
    <property type="term" value="F:kinase activity"/>
    <property type="evidence" value="ECO:0007669"/>
    <property type="project" value="UniProtKB-KW"/>
</dbReference>
<gene>
    <name evidence="9" type="ORF">DMY87_16015</name>
</gene>
<dbReference type="Proteomes" id="UP000247536">
    <property type="component" value="Unassembled WGS sequence"/>
</dbReference>
<accession>A0ABX5NNX7</accession>
<comment type="caution">
    <text evidence="9">The sequence shown here is derived from an EMBL/GenBank/DDBJ whole genome shotgun (WGS) entry which is preliminary data.</text>
</comment>
<dbReference type="SUPFAM" id="SSF47413">
    <property type="entry name" value="lambda repressor-like DNA-binding domains"/>
    <property type="match status" value="1"/>
</dbReference>
<dbReference type="InterPro" id="IPR000700">
    <property type="entry name" value="PAS-assoc_C"/>
</dbReference>
<dbReference type="InterPro" id="IPR001610">
    <property type="entry name" value="PAC"/>
</dbReference>
<keyword evidence="4" id="KW-0808">Transferase</keyword>
<dbReference type="InterPro" id="IPR013655">
    <property type="entry name" value="PAS_fold_3"/>
</dbReference>
<evidence type="ECO:0000256" key="5">
    <source>
        <dbReference type="ARBA" id="ARBA00022777"/>
    </source>
</evidence>
<name>A0ABX5NNX7_9HYPH</name>
<dbReference type="InterPro" id="IPR052162">
    <property type="entry name" value="Sensor_kinase/Photoreceptor"/>
</dbReference>
<keyword evidence="10" id="KW-1185">Reference proteome</keyword>
<dbReference type="PROSITE" id="PS50113">
    <property type="entry name" value="PAC"/>
    <property type="match status" value="1"/>
</dbReference>
<reference evidence="9 10" key="1">
    <citation type="submission" date="2018-06" db="EMBL/GenBank/DDBJ databases">
        <title>Rhizobium wuzhouense sp. nov., isolated from roots of Oryza officinalis.</title>
        <authorList>
            <person name="Yuan T."/>
        </authorList>
    </citation>
    <scope>NUCLEOTIDE SEQUENCE [LARGE SCALE GENOMIC DNA]</scope>
    <source>
        <strain evidence="9 10">W44</strain>
    </source>
</reference>
<dbReference type="InterPro" id="IPR010982">
    <property type="entry name" value="Lambda_DNA-bd_dom_sf"/>
</dbReference>
<comment type="catalytic activity">
    <reaction evidence="1">
        <text>ATP + protein L-histidine = ADP + protein N-phospho-L-histidine.</text>
        <dbReference type="EC" id="2.7.13.3"/>
    </reaction>
</comment>
<dbReference type="CDD" id="cd00093">
    <property type="entry name" value="HTH_XRE"/>
    <property type="match status" value="1"/>
</dbReference>